<dbReference type="EMBL" id="JAOQNS010000006">
    <property type="protein sequence ID" value="MCW2308244.1"/>
    <property type="molecule type" value="Genomic_DNA"/>
</dbReference>
<name>A0ABT3HCV6_9HYPH</name>
<keyword evidence="3" id="KW-1185">Reference proteome</keyword>
<dbReference type="InterPro" id="IPR037359">
    <property type="entry name" value="NST/OST"/>
</dbReference>
<sequence>MARKPNFIVLGQDKSGTSLFYRVFEGHPEIALSRKKELHFFNSHWEEGIDWYLDFFEETDKPFIGEISPSYIYSAKIVERVHSVLGPEAKIIFILRRPIEQLYSRYLQNICANREAPDFDFVLQKVTANRRRGIINALSKVYELFGKENVLPLFYEKDVATAEPTFEQKIYAHLGVADRTPRHVSASNRVNSGVMPRFLASGDEPMEIVQDGVRYRIPKNRLVFCGQPRNSKIWRKAGPEAIRKALESQKSWQTEISEELYARLLEEWVEPYARELEERFGYDMDHWRVKPRRIAYDPAPPPERLIVE</sequence>
<dbReference type="RefSeq" id="WP_264601857.1">
    <property type="nucleotide sequence ID" value="NZ_JAOQNS010000006.1"/>
</dbReference>
<gene>
    <name evidence="2" type="ORF">M2319_002583</name>
</gene>
<dbReference type="Pfam" id="PF13469">
    <property type="entry name" value="Sulfotransfer_3"/>
    <property type="match status" value="1"/>
</dbReference>
<dbReference type="Proteomes" id="UP001209755">
    <property type="component" value="Unassembled WGS sequence"/>
</dbReference>
<dbReference type="Gene3D" id="3.40.50.300">
    <property type="entry name" value="P-loop containing nucleotide triphosphate hydrolases"/>
    <property type="match status" value="1"/>
</dbReference>
<evidence type="ECO:0008006" key="4">
    <source>
        <dbReference type="Google" id="ProtNLM"/>
    </source>
</evidence>
<evidence type="ECO:0000256" key="1">
    <source>
        <dbReference type="ARBA" id="ARBA00022679"/>
    </source>
</evidence>
<dbReference type="SUPFAM" id="SSF52540">
    <property type="entry name" value="P-loop containing nucleoside triphosphate hydrolases"/>
    <property type="match status" value="1"/>
</dbReference>
<evidence type="ECO:0000313" key="2">
    <source>
        <dbReference type="EMBL" id="MCW2308244.1"/>
    </source>
</evidence>
<reference evidence="3" key="1">
    <citation type="submission" date="2023-07" db="EMBL/GenBank/DDBJ databases">
        <title>Genome sequencing of Purple Non-Sulfur Bacteria from various extreme environments.</title>
        <authorList>
            <person name="Mayer M."/>
        </authorList>
    </citation>
    <scope>NUCLEOTIDE SEQUENCE [LARGE SCALE GENOMIC DNA]</scope>
    <source>
        <strain evidence="3">DSM 17935</strain>
    </source>
</reference>
<evidence type="ECO:0000313" key="3">
    <source>
        <dbReference type="Proteomes" id="UP001209755"/>
    </source>
</evidence>
<proteinExistence type="predicted"/>
<dbReference type="InterPro" id="IPR027417">
    <property type="entry name" value="P-loop_NTPase"/>
</dbReference>
<dbReference type="PANTHER" id="PTHR10605">
    <property type="entry name" value="HEPARAN SULFATE SULFOTRANSFERASE"/>
    <property type="match status" value="1"/>
</dbReference>
<comment type="caution">
    <text evidence="2">The sequence shown here is derived from an EMBL/GenBank/DDBJ whole genome shotgun (WGS) entry which is preliminary data.</text>
</comment>
<protein>
    <recommendedName>
        <fullName evidence="4">Sulfotransferase domain-containing protein</fullName>
    </recommendedName>
</protein>
<keyword evidence="1" id="KW-0808">Transferase</keyword>
<organism evidence="2 3">
    <name type="scientific">Rhodobium gokarnense</name>
    <dbReference type="NCBI Taxonomy" id="364296"/>
    <lineage>
        <taxon>Bacteria</taxon>
        <taxon>Pseudomonadati</taxon>
        <taxon>Pseudomonadota</taxon>
        <taxon>Alphaproteobacteria</taxon>
        <taxon>Hyphomicrobiales</taxon>
        <taxon>Rhodobiaceae</taxon>
        <taxon>Rhodobium</taxon>
    </lineage>
</organism>
<dbReference type="PANTHER" id="PTHR10605:SF56">
    <property type="entry name" value="BIFUNCTIONAL HEPARAN SULFATE N-DEACETYLASE_N-SULFOTRANSFERASE"/>
    <property type="match status" value="1"/>
</dbReference>
<accession>A0ABT3HCV6</accession>